<reference evidence="3 4" key="1">
    <citation type="submission" date="2016-03" db="EMBL/GenBank/DDBJ databases">
        <title>Complete genome sequence of Shewanella psychrophila WP2, a deep sea bacterium isolated from west Pacific sediment.</title>
        <authorList>
            <person name="Xu G."/>
            <person name="Jian H."/>
        </authorList>
    </citation>
    <scope>NUCLEOTIDE SEQUENCE [LARGE SCALE GENOMIC DNA]</scope>
    <source>
        <strain evidence="3 4">WP2</strain>
    </source>
</reference>
<dbReference type="Gene3D" id="3.40.50.620">
    <property type="entry name" value="HUPs"/>
    <property type="match status" value="1"/>
</dbReference>
<dbReference type="SUPFAM" id="SSF52402">
    <property type="entry name" value="Adenine nucleotide alpha hydrolases-like"/>
    <property type="match status" value="1"/>
</dbReference>
<keyword evidence="4" id="KW-1185">Reference proteome</keyword>
<dbReference type="AlphaFoldDB" id="A0A1S6HWN5"/>
<evidence type="ECO:0000259" key="2">
    <source>
        <dbReference type="Pfam" id="PF00582"/>
    </source>
</evidence>
<dbReference type="EMBL" id="CP014782">
    <property type="protein sequence ID" value="AQS39844.1"/>
    <property type="molecule type" value="Genomic_DNA"/>
</dbReference>
<protein>
    <submittedName>
        <fullName evidence="3">Universal stress protein UspA-like protein</fullName>
    </submittedName>
</protein>
<gene>
    <name evidence="3" type="ORF">Sps_04761</name>
</gene>
<dbReference type="STRING" id="225848.Sps_04761"/>
<name>A0A1S6HWN5_9GAMM</name>
<dbReference type="RefSeq" id="WP_077754706.1">
    <property type="nucleotide sequence ID" value="NZ_CP014782.1"/>
</dbReference>
<evidence type="ECO:0000313" key="4">
    <source>
        <dbReference type="Proteomes" id="UP000189545"/>
    </source>
</evidence>
<proteinExistence type="inferred from homology"/>
<evidence type="ECO:0000256" key="1">
    <source>
        <dbReference type="ARBA" id="ARBA00008791"/>
    </source>
</evidence>
<sequence>MRTRQILCPTDFSETASHAMSYAFEMANFYSVGIRLLHVVDKPFGDKYTRVLAVTPEELASRMEGEAAEKMRKLIATLESGLLVEGVIRHGSPAEEILASANMINAGMIVLASHGHTGLTHFLHANVAEAVANEAKCPVLVVK</sequence>
<feature type="domain" description="UspA" evidence="2">
    <location>
        <begin position="4"/>
        <end position="143"/>
    </location>
</feature>
<dbReference type="CDD" id="cd00293">
    <property type="entry name" value="USP-like"/>
    <property type="match status" value="1"/>
</dbReference>
<comment type="similarity">
    <text evidence="1">Belongs to the universal stress protein A family.</text>
</comment>
<dbReference type="PANTHER" id="PTHR46268:SF22">
    <property type="entry name" value="SENSOR PROTEIN KDPD-RELATED"/>
    <property type="match status" value="1"/>
</dbReference>
<dbReference type="Pfam" id="PF00582">
    <property type="entry name" value="Usp"/>
    <property type="match status" value="1"/>
</dbReference>
<evidence type="ECO:0000313" key="3">
    <source>
        <dbReference type="EMBL" id="AQS39844.1"/>
    </source>
</evidence>
<dbReference type="OrthoDB" id="9792500at2"/>
<dbReference type="KEGG" id="spsw:Sps_04761"/>
<dbReference type="PRINTS" id="PR01438">
    <property type="entry name" value="UNVRSLSTRESS"/>
</dbReference>
<dbReference type="Proteomes" id="UP000189545">
    <property type="component" value="Chromosome"/>
</dbReference>
<dbReference type="PANTHER" id="PTHR46268">
    <property type="entry name" value="STRESS RESPONSE PROTEIN NHAX"/>
    <property type="match status" value="1"/>
</dbReference>
<accession>A0A1S6HWN5</accession>
<dbReference type="InterPro" id="IPR006015">
    <property type="entry name" value="Universal_stress_UspA"/>
</dbReference>
<dbReference type="InterPro" id="IPR006016">
    <property type="entry name" value="UspA"/>
</dbReference>
<organism evidence="3 4">
    <name type="scientific">Shewanella psychrophila</name>
    <dbReference type="NCBI Taxonomy" id="225848"/>
    <lineage>
        <taxon>Bacteria</taxon>
        <taxon>Pseudomonadati</taxon>
        <taxon>Pseudomonadota</taxon>
        <taxon>Gammaproteobacteria</taxon>
        <taxon>Alteromonadales</taxon>
        <taxon>Shewanellaceae</taxon>
        <taxon>Shewanella</taxon>
    </lineage>
</organism>
<dbReference type="InterPro" id="IPR014729">
    <property type="entry name" value="Rossmann-like_a/b/a_fold"/>
</dbReference>